<protein>
    <submittedName>
        <fullName evidence="1">Uncharacterized protein</fullName>
    </submittedName>
</protein>
<keyword evidence="2" id="KW-1185">Reference proteome</keyword>
<sequence length="132" mass="15459">MLAYAWESLKRRAWRKLSPYDEGKDDDEEEEADIDGAVNEIRDICSTLPGFEQYDKDDAMEWLDVDSNDAGYQILTDQKIADMLNDAKSRKRKHLSEDTDFVFNLSNSFQRIQTQLDRMVTTQKMRLKKQGL</sequence>
<evidence type="ECO:0000313" key="2">
    <source>
        <dbReference type="Proteomes" id="UP001458880"/>
    </source>
</evidence>
<gene>
    <name evidence="1" type="ORF">QE152_g35009</name>
</gene>
<dbReference type="Proteomes" id="UP001458880">
    <property type="component" value="Unassembled WGS sequence"/>
</dbReference>
<accession>A0AAW1ISC9</accession>
<evidence type="ECO:0000313" key="1">
    <source>
        <dbReference type="EMBL" id="KAK9692674.1"/>
    </source>
</evidence>
<proteinExistence type="predicted"/>
<organism evidence="1 2">
    <name type="scientific">Popillia japonica</name>
    <name type="common">Japanese beetle</name>
    <dbReference type="NCBI Taxonomy" id="7064"/>
    <lineage>
        <taxon>Eukaryota</taxon>
        <taxon>Metazoa</taxon>
        <taxon>Ecdysozoa</taxon>
        <taxon>Arthropoda</taxon>
        <taxon>Hexapoda</taxon>
        <taxon>Insecta</taxon>
        <taxon>Pterygota</taxon>
        <taxon>Neoptera</taxon>
        <taxon>Endopterygota</taxon>
        <taxon>Coleoptera</taxon>
        <taxon>Polyphaga</taxon>
        <taxon>Scarabaeiformia</taxon>
        <taxon>Scarabaeidae</taxon>
        <taxon>Rutelinae</taxon>
        <taxon>Popillia</taxon>
    </lineage>
</organism>
<reference evidence="1 2" key="1">
    <citation type="journal article" date="2024" name="BMC Genomics">
        <title>De novo assembly and annotation of Popillia japonica's genome with initial clues to its potential as an invasive pest.</title>
        <authorList>
            <person name="Cucini C."/>
            <person name="Boschi S."/>
            <person name="Funari R."/>
            <person name="Cardaioli E."/>
            <person name="Iannotti N."/>
            <person name="Marturano G."/>
            <person name="Paoli F."/>
            <person name="Bruttini M."/>
            <person name="Carapelli A."/>
            <person name="Frati F."/>
            <person name="Nardi F."/>
        </authorList>
    </citation>
    <scope>NUCLEOTIDE SEQUENCE [LARGE SCALE GENOMIC DNA]</scope>
    <source>
        <strain evidence="1">DMR45628</strain>
    </source>
</reference>
<dbReference type="AlphaFoldDB" id="A0AAW1ISC9"/>
<name>A0AAW1ISC9_POPJA</name>
<dbReference type="EMBL" id="JASPKY010000572">
    <property type="protein sequence ID" value="KAK9692674.1"/>
    <property type="molecule type" value="Genomic_DNA"/>
</dbReference>
<comment type="caution">
    <text evidence="1">The sequence shown here is derived from an EMBL/GenBank/DDBJ whole genome shotgun (WGS) entry which is preliminary data.</text>
</comment>